<feature type="transmembrane region" description="Helical" evidence="2">
    <location>
        <begin position="30"/>
        <end position="53"/>
    </location>
</feature>
<reference evidence="4" key="1">
    <citation type="journal article" date="2015" name="Nat. Genet.">
        <title>The genome and transcriptome of the zoonotic hookworm Ancylostoma ceylanicum identify infection-specific gene families.</title>
        <authorList>
            <person name="Schwarz E.M."/>
            <person name="Hu Y."/>
            <person name="Antoshechkin I."/>
            <person name="Miller M.M."/>
            <person name="Sternberg P.W."/>
            <person name="Aroian R.V."/>
        </authorList>
    </citation>
    <scope>NUCLEOTIDE SEQUENCE</scope>
    <source>
        <strain evidence="4">HY135</strain>
    </source>
</reference>
<keyword evidence="4" id="KW-1185">Reference proteome</keyword>
<proteinExistence type="predicted"/>
<comment type="caution">
    <text evidence="3">The sequence shown here is derived from an EMBL/GenBank/DDBJ whole genome shotgun (WGS) entry which is preliminary data.</text>
</comment>
<name>A0A016S0H0_9BILA</name>
<dbReference type="InterPro" id="IPR019428">
    <property type="entry name" value="7TM_GPCR_serpentine_rcpt_Str"/>
</dbReference>
<evidence type="ECO:0000313" key="4">
    <source>
        <dbReference type="Proteomes" id="UP000024635"/>
    </source>
</evidence>
<dbReference type="Proteomes" id="UP000024635">
    <property type="component" value="Unassembled WGS sequence"/>
</dbReference>
<dbReference type="OrthoDB" id="5861428at2759"/>
<keyword evidence="2" id="KW-1133">Transmembrane helix</keyword>
<dbReference type="AlphaFoldDB" id="A0A016S0H0"/>
<accession>A0A016S0H0</accession>
<feature type="region of interest" description="Disordered" evidence="1">
    <location>
        <begin position="1"/>
        <end position="21"/>
    </location>
</feature>
<dbReference type="PANTHER" id="PTHR22943">
    <property type="entry name" value="7-TRANSMEMBRANE DOMAIN RECEPTOR C.ELEGANS"/>
    <property type="match status" value="1"/>
</dbReference>
<dbReference type="EMBL" id="JARK01001661">
    <property type="protein sequence ID" value="EYB83991.1"/>
    <property type="molecule type" value="Genomic_DNA"/>
</dbReference>
<evidence type="ECO:0008006" key="5">
    <source>
        <dbReference type="Google" id="ProtNLM"/>
    </source>
</evidence>
<feature type="compositionally biased region" description="Polar residues" evidence="1">
    <location>
        <begin position="1"/>
        <end position="16"/>
    </location>
</feature>
<evidence type="ECO:0000313" key="3">
    <source>
        <dbReference type="EMBL" id="EYB83991.1"/>
    </source>
</evidence>
<sequence>MSASEILDYSSSTTRPQVPESDGEINAARISSFCSAAISLTGNIVVLLVATVFRHKLNVSSYALTIVYTSCAAIVFSINHVLSCPMIHIHKHELLIINNGIMQNTVLGRTVLCIFAFFVLYSAITSAALLVSKYFIICRMQSIGGVSFHALHFLSCLLSLLWALSFAYAAWFSRTVFADNHEHPLRGRPELYAKMGSASLTISLVILVILILFSFICMVFCTVRIAFKIAMMSDRRHKERQETLFRLLLTQTTLPFILLHLPILIFCTIGQTDLLPEIIIDNMAIVYAW</sequence>
<feature type="transmembrane region" description="Helical" evidence="2">
    <location>
        <begin position="244"/>
        <end position="266"/>
    </location>
</feature>
<dbReference type="SUPFAM" id="SSF81321">
    <property type="entry name" value="Family A G protein-coupled receptor-like"/>
    <property type="match status" value="1"/>
</dbReference>
<feature type="transmembrane region" description="Helical" evidence="2">
    <location>
        <begin position="191"/>
        <end position="223"/>
    </location>
</feature>
<evidence type="ECO:0000256" key="2">
    <source>
        <dbReference type="SAM" id="Phobius"/>
    </source>
</evidence>
<protein>
    <recommendedName>
        <fullName evidence="5">G-protein coupled receptors family 1 profile domain-containing protein</fullName>
    </recommendedName>
</protein>
<keyword evidence="2" id="KW-0472">Membrane</keyword>
<organism evidence="3 4">
    <name type="scientific">Ancylostoma ceylanicum</name>
    <dbReference type="NCBI Taxonomy" id="53326"/>
    <lineage>
        <taxon>Eukaryota</taxon>
        <taxon>Metazoa</taxon>
        <taxon>Ecdysozoa</taxon>
        <taxon>Nematoda</taxon>
        <taxon>Chromadorea</taxon>
        <taxon>Rhabditida</taxon>
        <taxon>Rhabditina</taxon>
        <taxon>Rhabditomorpha</taxon>
        <taxon>Strongyloidea</taxon>
        <taxon>Ancylostomatidae</taxon>
        <taxon>Ancylostomatinae</taxon>
        <taxon>Ancylostoma</taxon>
    </lineage>
</organism>
<dbReference type="PANTHER" id="PTHR22943:SF248">
    <property type="entry name" value="SEVEN TM RECEPTOR"/>
    <property type="match status" value="1"/>
</dbReference>
<dbReference type="Gene3D" id="1.20.1070.10">
    <property type="entry name" value="Rhodopsin 7-helix transmembrane proteins"/>
    <property type="match status" value="1"/>
</dbReference>
<feature type="transmembrane region" description="Helical" evidence="2">
    <location>
        <begin position="148"/>
        <end position="171"/>
    </location>
</feature>
<feature type="transmembrane region" description="Helical" evidence="2">
    <location>
        <begin position="109"/>
        <end position="136"/>
    </location>
</feature>
<keyword evidence="2" id="KW-0812">Transmembrane</keyword>
<feature type="transmembrane region" description="Helical" evidence="2">
    <location>
        <begin position="65"/>
        <end position="89"/>
    </location>
</feature>
<dbReference type="Pfam" id="PF10326">
    <property type="entry name" value="7TM_GPCR_Str"/>
    <property type="match status" value="2"/>
</dbReference>
<evidence type="ECO:0000256" key="1">
    <source>
        <dbReference type="SAM" id="MobiDB-lite"/>
    </source>
</evidence>
<gene>
    <name evidence="3" type="primary">Acey_s0325.g2555</name>
    <name evidence="3" type="ORF">Y032_0325g2555</name>
</gene>